<evidence type="ECO:0000313" key="3">
    <source>
        <dbReference type="Proteomes" id="UP000054018"/>
    </source>
</evidence>
<name>A0A0C9Z1T4_9AGAM</name>
<evidence type="ECO:0000259" key="1">
    <source>
        <dbReference type="Pfam" id="PF20209"/>
    </source>
</evidence>
<dbReference type="Pfam" id="PF20209">
    <property type="entry name" value="DUF6570"/>
    <property type="match status" value="1"/>
</dbReference>
<dbReference type="HOGENOM" id="CLU_1627624_0_0_1"/>
<sequence>QSSDPSQPRVFHGNTCAHDMNVVSTARVLPRTPADVAGFLSVVFVGPGKFNPAQLGTMFCHHNHLYADIPVDTEIIDLYPQDGILPGLCDCMIEDNELDAKAVFDDETAGFDDHPASLLHADQSDSGTDTSRNSDMLLKKMGVCDPESDTLSGQTFTAAALCNLIPKNSSQPDLMVYCGSCPVDEYNNPDFFPGMF</sequence>
<feature type="non-terminal residue" evidence="2">
    <location>
        <position position="1"/>
    </location>
</feature>
<dbReference type="STRING" id="765257.A0A0C9Z1T4"/>
<feature type="domain" description="DUF6570" evidence="1">
    <location>
        <begin position="7"/>
        <end position="74"/>
    </location>
</feature>
<feature type="non-terminal residue" evidence="2">
    <location>
        <position position="196"/>
    </location>
</feature>
<protein>
    <recommendedName>
        <fullName evidence="1">DUF6570 domain-containing protein</fullName>
    </recommendedName>
</protein>
<gene>
    <name evidence="2" type="ORF">PISMIDRAFT_39455</name>
</gene>
<dbReference type="OrthoDB" id="432234at2759"/>
<dbReference type="Proteomes" id="UP000054018">
    <property type="component" value="Unassembled WGS sequence"/>
</dbReference>
<keyword evidence="3" id="KW-1185">Reference proteome</keyword>
<dbReference type="InterPro" id="IPR046700">
    <property type="entry name" value="DUF6570"/>
</dbReference>
<reference evidence="2 3" key="1">
    <citation type="submission" date="2014-04" db="EMBL/GenBank/DDBJ databases">
        <authorList>
            <consortium name="DOE Joint Genome Institute"/>
            <person name="Kuo A."/>
            <person name="Kohler A."/>
            <person name="Costa M.D."/>
            <person name="Nagy L.G."/>
            <person name="Floudas D."/>
            <person name="Copeland A."/>
            <person name="Barry K.W."/>
            <person name="Cichocki N."/>
            <person name="Veneault-Fourrey C."/>
            <person name="LaButti K."/>
            <person name="Lindquist E.A."/>
            <person name="Lipzen A."/>
            <person name="Lundell T."/>
            <person name="Morin E."/>
            <person name="Murat C."/>
            <person name="Sun H."/>
            <person name="Tunlid A."/>
            <person name="Henrissat B."/>
            <person name="Grigoriev I.V."/>
            <person name="Hibbett D.S."/>
            <person name="Martin F."/>
            <person name="Nordberg H.P."/>
            <person name="Cantor M.N."/>
            <person name="Hua S.X."/>
        </authorList>
    </citation>
    <scope>NUCLEOTIDE SEQUENCE [LARGE SCALE GENOMIC DNA]</scope>
    <source>
        <strain evidence="2 3">441</strain>
    </source>
</reference>
<reference evidence="3" key="2">
    <citation type="submission" date="2015-01" db="EMBL/GenBank/DDBJ databases">
        <title>Evolutionary Origins and Diversification of the Mycorrhizal Mutualists.</title>
        <authorList>
            <consortium name="DOE Joint Genome Institute"/>
            <consortium name="Mycorrhizal Genomics Consortium"/>
            <person name="Kohler A."/>
            <person name="Kuo A."/>
            <person name="Nagy L.G."/>
            <person name="Floudas D."/>
            <person name="Copeland A."/>
            <person name="Barry K.W."/>
            <person name="Cichocki N."/>
            <person name="Veneault-Fourrey C."/>
            <person name="LaButti K."/>
            <person name="Lindquist E.A."/>
            <person name="Lipzen A."/>
            <person name="Lundell T."/>
            <person name="Morin E."/>
            <person name="Murat C."/>
            <person name="Riley R."/>
            <person name="Ohm R."/>
            <person name="Sun H."/>
            <person name="Tunlid A."/>
            <person name="Henrissat B."/>
            <person name="Grigoriev I.V."/>
            <person name="Hibbett D.S."/>
            <person name="Martin F."/>
        </authorList>
    </citation>
    <scope>NUCLEOTIDE SEQUENCE [LARGE SCALE GENOMIC DNA]</scope>
    <source>
        <strain evidence="3">441</strain>
    </source>
</reference>
<dbReference type="AlphaFoldDB" id="A0A0C9Z1T4"/>
<evidence type="ECO:0000313" key="2">
    <source>
        <dbReference type="EMBL" id="KIK22971.1"/>
    </source>
</evidence>
<proteinExistence type="predicted"/>
<organism evidence="2 3">
    <name type="scientific">Pisolithus microcarpus 441</name>
    <dbReference type="NCBI Taxonomy" id="765257"/>
    <lineage>
        <taxon>Eukaryota</taxon>
        <taxon>Fungi</taxon>
        <taxon>Dikarya</taxon>
        <taxon>Basidiomycota</taxon>
        <taxon>Agaricomycotina</taxon>
        <taxon>Agaricomycetes</taxon>
        <taxon>Agaricomycetidae</taxon>
        <taxon>Boletales</taxon>
        <taxon>Sclerodermatineae</taxon>
        <taxon>Pisolithaceae</taxon>
        <taxon>Pisolithus</taxon>
    </lineage>
</organism>
<accession>A0A0C9Z1T4</accession>
<dbReference type="EMBL" id="KN833732">
    <property type="protein sequence ID" value="KIK22971.1"/>
    <property type="molecule type" value="Genomic_DNA"/>
</dbReference>